<dbReference type="InterPro" id="IPR000835">
    <property type="entry name" value="HTH_MarR-typ"/>
</dbReference>
<evidence type="ECO:0000313" key="2">
    <source>
        <dbReference type="EMBL" id="GAA3082562.1"/>
    </source>
</evidence>
<gene>
    <name evidence="2" type="ORF">GCM10010449_03100</name>
</gene>
<comment type="caution">
    <text evidence="2">The sequence shown here is derived from an EMBL/GenBank/DDBJ whole genome shotgun (WGS) entry which is preliminary data.</text>
</comment>
<dbReference type="InterPro" id="IPR036390">
    <property type="entry name" value="WH_DNA-bd_sf"/>
</dbReference>
<evidence type="ECO:0000313" key="3">
    <source>
        <dbReference type="Proteomes" id="UP001501637"/>
    </source>
</evidence>
<name>A0ABP6M8M8_9ACTN</name>
<protein>
    <submittedName>
        <fullName evidence="2">Helix-turn-helix domain-containing protein</fullName>
    </submittedName>
</protein>
<dbReference type="Pfam" id="PF12802">
    <property type="entry name" value="MarR_2"/>
    <property type="match status" value="1"/>
</dbReference>
<reference evidence="3" key="1">
    <citation type="journal article" date="2019" name="Int. J. Syst. Evol. Microbiol.">
        <title>The Global Catalogue of Microorganisms (GCM) 10K type strain sequencing project: providing services to taxonomists for standard genome sequencing and annotation.</title>
        <authorList>
            <consortium name="The Broad Institute Genomics Platform"/>
            <consortium name="The Broad Institute Genome Sequencing Center for Infectious Disease"/>
            <person name="Wu L."/>
            <person name="Ma J."/>
        </authorList>
    </citation>
    <scope>NUCLEOTIDE SEQUENCE [LARGE SCALE GENOMIC DNA]</scope>
    <source>
        <strain evidence="3">JCM 9092</strain>
    </source>
</reference>
<proteinExistence type="predicted"/>
<dbReference type="EMBL" id="BAAAUG010000010">
    <property type="protein sequence ID" value="GAA3082562.1"/>
    <property type="molecule type" value="Genomic_DNA"/>
</dbReference>
<keyword evidence="3" id="KW-1185">Reference proteome</keyword>
<evidence type="ECO:0000259" key="1">
    <source>
        <dbReference type="Pfam" id="PF12802"/>
    </source>
</evidence>
<feature type="domain" description="HTH marR-type" evidence="1">
    <location>
        <begin position="13"/>
        <end position="61"/>
    </location>
</feature>
<accession>A0ABP6M8M8</accession>
<dbReference type="Gene3D" id="1.10.10.10">
    <property type="entry name" value="Winged helix-like DNA-binding domain superfamily/Winged helix DNA-binding domain"/>
    <property type="match status" value="1"/>
</dbReference>
<organism evidence="2 3">
    <name type="scientific">Streptomyces rectiviolaceus</name>
    <dbReference type="NCBI Taxonomy" id="332591"/>
    <lineage>
        <taxon>Bacteria</taxon>
        <taxon>Bacillati</taxon>
        <taxon>Actinomycetota</taxon>
        <taxon>Actinomycetes</taxon>
        <taxon>Kitasatosporales</taxon>
        <taxon>Streptomycetaceae</taxon>
        <taxon>Streptomyces</taxon>
    </lineage>
</organism>
<dbReference type="SUPFAM" id="SSF46785">
    <property type="entry name" value="Winged helix' DNA-binding domain"/>
    <property type="match status" value="1"/>
</dbReference>
<dbReference type="InterPro" id="IPR036388">
    <property type="entry name" value="WH-like_DNA-bd_sf"/>
</dbReference>
<dbReference type="Proteomes" id="UP001501637">
    <property type="component" value="Unassembled WGS sequence"/>
</dbReference>
<sequence>MVNKAGGWTFLTSHARVLLVIARDPTLTLRQVAATCRISERTAQAVVADLEQAGYLHRQRVGRRNQYTLHLEGTFRHPAEAGISVRALVEIHDNRKAGTAPPPA</sequence>